<sequence>MHFLSNALLILITHMNKQKFLPGALVALLFTISCTKQTVNKAEEPPATTPDTINVTIPVEVKDTITAGDNNNLLLGNPTNALPNSAYPNNYLINQTYYAEAYSRDRGIPVWVSWHLQASDVGTASRQDDFRPYTGLPSGWYQVGASSYNGSASGFDRGHNCPSGDRTSTTAANSTTFYMTNMIPQAAYLNQGPWEGLEDYIRNTLVSTSGEAYIIMGNYGSGGLGRNHTDTVSTLDEGRVAVPKKVWKIAVILPAGNNDLNRITESTTILAVNMPNYDNLYSTNSAGKSAWQNYTTTINDLEADAKLYGVNLDLLSNLNATVKAALKKKKYN</sequence>
<accession>A0A1N7REF9</accession>
<organism evidence="5 6">
    <name type="scientific">Filimonas lacunae</name>
    <dbReference type="NCBI Taxonomy" id="477680"/>
    <lineage>
        <taxon>Bacteria</taxon>
        <taxon>Pseudomonadati</taxon>
        <taxon>Bacteroidota</taxon>
        <taxon>Chitinophagia</taxon>
        <taxon>Chitinophagales</taxon>
        <taxon>Chitinophagaceae</taxon>
        <taxon>Filimonas</taxon>
    </lineage>
</organism>
<evidence type="ECO:0000259" key="3">
    <source>
        <dbReference type="SMART" id="SM00477"/>
    </source>
</evidence>
<gene>
    <name evidence="5" type="ORF">SAMN05421788_112215</name>
</gene>
<dbReference type="PANTHER" id="PTHR13966:SF5">
    <property type="entry name" value="ENDONUCLEASE G, MITOCHONDRIAL"/>
    <property type="match status" value="1"/>
</dbReference>
<dbReference type="EMBL" id="FTOR01000012">
    <property type="protein sequence ID" value="SIT33523.1"/>
    <property type="molecule type" value="Genomic_DNA"/>
</dbReference>
<feature type="binding site" evidence="2">
    <location>
        <position position="190"/>
    </location>
    <ligand>
        <name>Mg(2+)</name>
        <dbReference type="ChEBI" id="CHEBI:18420"/>
        <note>catalytic</note>
    </ligand>
</feature>
<dbReference type="SMART" id="SM00892">
    <property type="entry name" value="Endonuclease_NS"/>
    <property type="match status" value="1"/>
</dbReference>
<dbReference type="Pfam" id="PF01223">
    <property type="entry name" value="Endonuclease_NS"/>
    <property type="match status" value="1"/>
</dbReference>
<dbReference type="SUPFAM" id="SSF54060">
    <property type="entry name" value="His-Me finger endonucleases"/>
    <property type="match status" value="1"/>
</dbReference>
<dbReference type="GO" id="GO:0016787">
    <property type="term" value="F:hydrolase activity"/>
    <property type="evidence" value="ECO:0007669"/>
    <property type="project" value="InterPro"/>
</dbReference>
<dbReference type="AlphaFoldDB" id="A0A1N7REF9"/>
<keyword evidence="2" id="KW-0479">Metal-binding</keyword>
<dbReference type="Proteomes" id="UP000186917">
    <property type="component" value="Unassembled WGS sequence"/>
</dbReference>
<keyword evidence="5" id="KW-0255">Endonuclease</keyword>
<dbReference type="InterPro" id="IPR044925">
    <property type="entry name" value="His-Me_finger_sf"/>
</dbReference>
<feature type="active site" description="Proton acceptor" evidence="1">
    <location>
        <position position="159"/>
    </location>
</feature>
<evidence type="ECO:0000313" key="5">
    <source>
        <dbReference type="EMBL" id="SIT33523.1"/>
    </source>
</evidence>
<evidence type="ECO:0000256" key="1">
    <source>
        <dbReference type="PIRSR" id="PIRSR640255-1"/>
    </source>
</evidence>
<keyword evidence="6" id="KW-1185">Reference proteome</keyword>
<dbReference type="SMART" id="SM00477">
    <property type="entry name" value="NUC"/>
    <property type="match status" value="1"/>
</dbReference>
<dbReference type="PANTHER" id="PTHR13966">
    <property type="entry name" value="ENDONUCLEASE RELATED"/>
    <property type="match status" value="1"/>
</dbReference>
<keyword evidence="5" id="KW-0378">Hydrolase</keyword>
<name>A0A1N7REF9_9BACT</name>
<dbReference type="GO" id="GO:0004519">
    <property type="term" value="F:endonuclease activity"/>
    <property type="evidence" value="ECO:0007669"/>
    <property type="project" value="UniProtKB-KW"/>
</dbReference>
<dbReference type="InterPro" id="IPR001604">
    <property type="entry name" value="Endo_G_ENPP1-like_dom"/>
</dbReference>
<feature type="domain" description="DNA/RNA non-specific endonuclease/pyrophosphatase/phosphodiesterase" evidence="4">
    <location>
        <begin position="94"/>
        <end position="321"/>
    </location>
</feature>
<evidence type="ECO:0000313" key="6">
    <source>
        <dbReference type="Proteomes" id="UP000186917"/>
    </source>
</evidence>
<proteinExistence type="predicted"/>
<keyword evidence="5" id="KW-0540">Nuclease</keyword>
<dbReference type="STRING" id="477680.SAMN05421788_112215"/>
<dbReference type="Gene3D" id="3.40.570.10">
    <property type="entry name" value="Extracellular Endonuclease, subunit A"/>
    <property type="match status" value="1"/>
</dbReference>
<dbReference type="GO" id="GO:0003676">
    <property type="term" value="F:nucleic acid binding"/>
    <property type="evidence" value="ECO:0007669"/>
    <property type="project" value="InterPro"/>
</dbReference>
<evidence type="ECO:0000259" key="4">
    <source>
        <dbReference type="SMART" id="SM00892"/>
    </source>
</evidence>
<feature type="domain" description="ENPP1-3/EXOG-like endonuclease/phosphodiesterase" evidence="3">
    <location>
        <begin position="95"/>
        <end position="321"/>
    </location>
</feature>
<dbReference type="InterPro" id="IPR040255">
    <property type="entry name" value="Non-specific_endonuclease"/>
</dbReference>
<protein>
    <submittedName>
        <fullName evidence="5">Endonuclease G</fullName>
    </submittedName>
</protein>
<reference evidence="6" key="1">
    <citation type="submission" date="2017-01" db="EMBL/GenBank/DDBJ databases">
        <authorList>
            <person name="Varghese N."/>
            <person name="Submissions S."/>
        </authorList>
    </citation>
    <scope>NUCLEOTIDE SEQUENCE [LARGE SCALE GENOMIC DNA]</scope>
    <source>
        <strain evidence="6">DSM 21054</strain>
    </source>
</reference>
<dbReference type="GO" id="GO:0046872">
    <property type="term" value="F:metal ion binding"/>
    <property type="evidence" value="ECO:0007669"/>
    <property type="project" value="UniProtKB-KW"/>
</dbReference>
<evidence type="ECO:0000256" key="2">
    <source>
        <dbReference type="PIRSR" id="PIRSR640255-2"/>
    </source>
</evidence>
<dbReference type="InterPro" id="IPR044929">
    <property type="entry name" value="DNA/RNA_non-sp_Endonuclease_sf"/>
</dbReference>
<dbReference type="InterPro" id="IPR020821">
    <property type="entry name" value="ENPP1-3/EXOG-like_nuc-like"/>
</dbReference>